<evidence type="ECO:0000256" key="1">
    <source>
        <dbReference type="SAM" id="Phobius"/>
    </source>
</evidence>
<dbReference type="Pfam" id="PF07596">
    <property type="entry name" value="SBP_bac_10"/>
    <property type="match status" value="1"/>
</dbReference>
<accession>A0A517ZER0</accession>
<keyword evidence="1" id="KW-0472">Membrane</keyword>
<dbReference type="InterPro" id="IPR045584">
    <property type="entry name" value="Pilin-like"/>
</dbReference>
<evidence type="ECO:0000313" key="3">
    <source>
        <dbReference type="EMBL" id="QDU40993.1"/>
    </source>
</evidence>
<dbReference type="SUPFAM" id="SSF54523">
    <property type="entry name" value="Pili subunits"/>
    <property type="match status" value="1"/>
</dbReference>
<evidence type="ECO:0000313" key="4">
    <source>
        <dbReference type="Proteomes" id="UP000320496"/>
    </source>
</evidence>
<dbReference type="PANTHER" id="PTHR30093:SF2">
    <property type="entry name" value="TYPE II SECRETION SYSTEM PROTEIN H"/>
    <property type="match status" value="1"/>
</dbReference>
<keyword evidence="1" id="KW-1133">Transmembrane helix</keyword>
<organism evidence="3 4">
    <name type="scientific">Maioricimonas rarisocia</name>
    <dbReference type="NCBI Taxonomy" id="2528026"/>
    <lineage>
        <taxon>Bacteria</taxon>
        <taxon>Pseudomonadati</taxon>
        <taxon>Planctomycetota</taxon>
        <taxon>Planctomycetia</taxon>
        <taxon>Planctomycetales</taxon>
        <taxon>Planctomycetaceae</taxon>
        <taxon>Maioricimonas</taxon>
    </lineage>
</organism>
<name>A0A517ZER0_9PLAN</name>
<evidence type="ECO:0000259" key="2">
    <source>
        <dbReference type="Pfam" id="PF07596"/>
    </source>
</evidence>
<proteinExistence type="predicted"/>
<dbReference type="KEGG" id="mri:Mal4_53580"/>
<reference evidence="3 4" key="1">
    <citation type="submission" date="2019-02" db="EMBL/GenBank/DDBJ databases">
        <title>Deep-cultivation of Planctomycetes and their phenomic and genomic characterization uncovers novel biology.</title>
        <authorList>
            <person name="Wiegand S."/>
            <person name="Jogler M."/>
            <person name="Boedeker C."/>
            <person name="Pinto D."/>
            <person name="Vollmers J."/>
            <person name="Rivas-Marin E."/>
            <person name="Kohn T."/>
            <person name="Peeters S.H."/>
            <person name="Heuer A."/>
            <person name="Rast P."/>
            <person name="Oberbeckmann S."/>
            <person name="Bunk B."/>
            <person name="Jeske O."/>
            <person name="Meyerdierks A."/>
            <person name="Storesund J.E."/>
            <person name="Kallscheuer N."/>
            <person name="Luecker S."/>
            <person name="Lage O.M."/>
            <person name="Pohl T."/>
            <person name="Merkel B.J."/>
            <person name="Hornburger P."/>
            <person name="Mueller R.-W."/>
            <person name="Bruemmer F."/>
            <person name="Labrenz M."/>
            <person name="Spormann A.M."/>
            <person name="Op den Camp H."/>
            <person name="Overmann J."/>
            <person name="Amann R."/>
            <person name="Jetten M.S.M."/>
            <person name="Mascher T."/>
            <person name="Medema M.H."/>
            <person name="Devos D.P."/>
            <person name="Kaster A.-K."/>
            <person name="Ovreas L."/>
            <person name="Rohde M."/>
            <person name="Galperin M.Y."/>
            <person name="Jogler C."/>
        </authorList>
    </citation>
    <scope>NUCLEOTIDE SEQUENCE [LARGE SCALE GENOMIC DNA]</scope>
    <source>
        <strain evidence="3 4">Mal4</strain>
    </source>
</reference>
<feature type="transmembrane region" description="Helical" evidence="1">
    <location>
        <begin position="36"/>
        <end position="59"/>
    </location>
</feature>
<dbReference type="NCBIfam" id="TIGR04294">
    <property type="entry name" value="pre_pil_HX9DG"/>
    <property type="match status" value="1"/>
</dbReference>
<dbReference type="Pfam" id="PF07963">
    <property type="entry name" value="N_methyl"/>
    <property type="match status" value="1"/>
</dbReference>
<dbReference type="InterPro" id="IPR027558">
    <property type="entry name" value="Pre_pil_HX9DG_C"/>
</dbReference>
<dbReference type="Proteomes" id="UP000320496">
    <property type="component" value="Chromosome"/>
</dbReference>
<sequence length="368" mass="39467">MEEIPPRGLNPRGGGPKSTICKAAAMASHRPTRRGFTLIELLVVIAIIAILIALLLPAVQQAREAARRTSCRNNLKQIGLALHNYVSSMNQFPPSFCLTPAEASGGIGDSWSIHGRLLPYLERANAYNDVALDVDWHVQVATGVTFLKLPVYLCPSDPNDFFRTSGGQPYVGPHTYGFNLGSWMVFDPQNWRTGDGAFVVNGGTRPASFRDGMSQTLAAAEVKAYTSYIRNTADPGSSAPSSPDFFNGMSGQVKLGPSVGSNTGHSVWPDGRVHHSGITTVFPPNTVVPYTYDGQVYDIDFNSQQEGKSGSDVTYAAITSRSYHVGTVNALLVDGSVRSIGDSIDRDIWRALGTRSGGTGEPIVSGNF</sequence>
<protein>
    <submittedName>
        <fullName evidence="3">Putative major pilin subunit</fullName>
    </submittedName>
</protein>
<dbReference type="InterPro" id="IPR011453">
    <property type="entry name" value="DUF1559"/>
</dbReference>
<keyword evidence="1" id="KW-0812">Transmembrane</keyword>
<dbReference type="NCBIfam" id="TIGR02532">
    <property type="entry name" value="IV_pilin_GFxxxE"/>
    <property type="match status" value="1"/>
</dbReference>
<dbReference type="InterPro" id="IPR012902">
    <property type="entry name" value="N_methyl_site"/>
</dbReference>
<dbReference type="PROSITE" id="PS00409">
    <property type="entry name" value="PROKAR_NTER_METHYL"/>
    <property type="match status" value="1"/>
</dbReference>
<dbReference type="Gene3D" id="3.30.700.10">
    <property type="entry name" value="Glycoprotein, Type 4 Pilin"/>
    <property type="match status" value="1"/>
</dbReference>
<feature type="domain" description="DUF1559" evidence="2">
    <location>
        <begin position="60"/>
        <end position="346"/>
    </location>
</feature>
<dbReference type="AlphaFoldDB" id="A0A517ZER0"/>
<dbReference type="EMBL" id="CP036275">
    <property type="protein sequence ID" value="QDU40993.1"/>
    <property type="molecule type" value="Genomic_DNA"/>
</dbReference>
<keyword evidence="4" id="KW-1185">Reference proteome</keyword>
<dbReference type="PANTHER" id="PTHR30093">
    <property type="entry name" value="GENERAL SECRETION PATHWAY PROTEIN G"/>
    <property type="match status" value="1"/>
</dbReference>
<gene>
    <name evidence="3" type="ORF">Mal4_53580</name>
</gene>